<accession>A0A517RGW0</accession>
<dbReference type="KEGG" id="gaz:Pan241w_32060"/>
<keyword evidence="2" id="KW-1185">Reference proteome</keyword>
<protein>
    <recommendedName>
        <fullName evidence="3">Glycosyltransferase subfamily 4-like N-terminal domain-containing protein</fullName>
    </recommendedName>
</protein>
<dbReference type="AlphaFoldDB" id="A0A517RGW0"/>
<dbReference type="Gene3D" id="3.40.50.2000">
    <property type="entry name" value="Glycogen Phosphorylase B"/>
    <property type="match status" value="2"/>
</dbReference>
<dbReference type="Proteomes" id="UP000317171">
    <property type="component" value="Chromosome"/>
</dbReference>
<evidence type="ECO:0000313" key="1">
    <source>
        <dbReference type="EMBL" id="QDT43109.1"/>
    </source>
</evidence>
<dbReference type="EMBL" id="CP036269">
    <property type="protein sequence ID" value="QDT43109.1"/>
    <property type="molecule type" value="Genomic_DNA"/>
</dbReference>
<gene>
    <name evidence="1" type="ORF">Pan241w_32060</name>
</gene>
<reference evidence="1 2" key="1">
    <citation type="submission" date="2019-02" db="EMBL/GenBank/DDBJ databases">
        <title>Deep-cultivation of Planctomycetes and their phenomic and genomic characterization uncovers novel biology.</title>
        <authorList>
            <person name="Wiegand S."/>
            <person name="Jogler M."/>
            <person name="Boedeker C."/>
            <person name="Pinto D."/>
            <person name="Vollmers J."/>
            <person name="Rivas-Marin E."/>
            <person name="Kohn T."/>
            <person name="Peeters S.H."/>
            <person name="Heuer A."/>
            <person name="Rast P."/>
            <person name="Oberbeckmann S."/>
            <person name="Bunk B."/>
            <person name="Jeske O."/>
            <person name="Meyerdierks A."/>
            <person name="Storesund J.E."/>
            <person name="Kallscheuer N."/>
            <person name="Luecker S."/>
            <person name="Lage O.M."/>
            <person name="Pohl T."/>
            <person name="Merkel B.J."/>
            <person name="Hornburger P."/>
            <person name="Mueller R.-W."/>
            <person name="Bruemmer F."/>
            <person name="Labrenz M."/>
            <person name="Spormann A.M."/>
            <person name="Op den Camp H."/>
            <person name="Overmann J."/>
            <person name="Amann R."/>
            <person name="Jetten M.S.M."/>
            <person name="Mascher T."/>
            <person name="Medema M.H."/>
            <person name="Devos D.P."/>
            <person name="Kaster A.-K."/>
            <person name="Ovreas L."/>
            <person name="Rohde M."/>
            <person name="Galperin M.Y."/>
            <person name="Jogler C."/>
        </authorList>
    </citation>
    <scope>NUCLEOTIDE SEQUENCE [LARGE SCALE GENOMIC DNA]</scope>
    <source>
        <strain evidence="1 2">Pan241w</strain>
    </source>
</reference>
<dbReference type="RefSeq" id="WP_145217451.1">
    <property type="nucleotide sequence ID" value="NZ_CP036269.1"/>
</dbReference>
<name>A0A517RGW0_9PLAN</name>
<evidence type="ECO:0000313" key="2">
    <source>
        <dbReference type="Proteomes" id="UP000317171"/>
    </source>
</evidence>
<sequence length="470" mass="52598">MSTIISNPVETPVSGEKAYQVTGRKRLLLVSYHFPPVGGAGVQRPVKFVKYLRRFGWDVSVLMAANPSVPVFDNSLLVDIPEETHLEKARTWEPGYALKKNMGNQNKTGHASNSLLAPAKSVCRKLAKTGAGLLLQPDAQILWYPNALKAGKRLLKNLHHDAILATAPPYSNLILASKLKQKFHLPLIADFRDEWDLSSKYLENHQQDSISNLIQTRLQRSVMRHSDAIVATTQASTQRLLDRAHQFGTDAIGRCIYNGFDRDDFEFLDEPGHQAQKHGNQKRFRIVYTGTLWNLTTVEPLVKAIEALHHENPKILSGLELQFIGRKTPEQQALLERITRTKSTLITEDYCSHHEALKKMAAADALCLLLSDVEGADRVAPAKLFEYLAINREILSITPEGETAGILKDFWPAGNFRANDTAGIVNWLKARLQGNPATEIENSEKINPFNREYQAGQLAELLNQLVSNHV</sequence>
<evidence type="ECO:0008006" key="3">
    <source>
        <dbReference type="Google" id="ProtNLM"/>
    </source>
</evidence>
<organism evidence="1 2">
    <name type="scientific">Gimesia alba</name>
    <dbReference type="NCBI Taxonomy" id="2527973"/>
    <lineage>
        <taxon>Bacteria</taxon>
        <taxon>Pseudomonadati</taxon>
        <taxon>Planctomycetota</taxon>
        <taxon>Planctomycetia</taxon>
        <taxon>Planctomycetales</taxon>
        <taxon>Planctomycetaceae</taxon>
        <taxon>Gimesia</taxon>
    </lineage>
</organism>
<dbReference type="SUPFAM" id="SSF53756">
    <property type="entry name" value="UDP-Glycosyltransferase/glycogen phosphorylase"/>
    <property type="match status" value="1"/>
</dbReference>
<dbReference type="OrthoDB" id="9794575at2"/>
<proteinExistence type="predicted"/>